<reference evidence="1 2" key="1">
    <citation type="submission" date="2019-03" db="EMBL/GenBank/DDBJ databases">
        <title>Genomic Encyclopedia of Type Strains, Phase IV (KMG-IV): sequencing the most valuable type-strain genomes for metagenomic binning, comparative biology and taxonomic classification.</title>
        <authorList>
            <person name="Goeker M."/>
        </authorList>
    </citation>
    <scope>NUCLEOTIDE SEQUENCE [LARGE SCALE GENOMIC DNA]</scope>
    <source>
        <strain evidence="1 2">DSM 2132</strain>
    </source>
</reference>
<dbReference type="RefSeq" id="WP_132706799.1">
    <property type="nucleotide sequence ID" value="NZ_JACIGF010000001.1"/>
</dbReference>
<dbReference type="EMBL" id="SLXO01000001">
    <property type="protein sequence ID" value="TCP38398.1"/>
    <property type="molecule type" value="Genomic_DNA"/>
</dbReference>
<comment type="caution">
    <text evidence="1">The sequence shown here is derived from an EMBL/GenBank/DDBJ whole genome shotgun (WGS) entry which is preliminary data.</text>
</comment>
<name>A0A4R2PTP7_RHOSA</name>
<evidence type="ECO:0000313" key="1">
    <source>
        <dbReference type="EMBL" id="TCP38398.1"/>
    </source>
</evidence>
<sequence length="193" mass="21167">MTDWANRAATWAAAADWAADPPPPAASVDYGALPDLETRLVEANVNPETYLATDYLNHFNQITMVLDLSAADRSLLDEAGDWAPKSYHQHFYDSGFKETALINWAFDHAPLSVRELFDPAVVTLDHYIEEALWEARNPACPADIIADRVALINAQIGLLYAIINGRKAMAQDAVDGNFDAGSASQDDIDSLFD</sequence>
<dbReference type="InParanoid" id="A0A4R2PTP7"/>
<organism evidence="1 2">
    <name type="scientific">Rhodothalassium salexigens DSM 2132</name>
    <dbReference type="NCBI Taxonomy" id="1188247"/>
    <lineage>
        <taxon>Bacteria</taxon>
        <taxon>Pseudomonadati</taxon>
        <taxon>Pseudomonadota</taxon>
        <taxon>Alphaproteobacteria</taxon>
        <taxon>Rhodothalassiales</taxon>
        <taxon>Rhodothalassiaceae</taxon>
        <taxon>Rhodothalassium</taxon>
    </lineage>
</organism>
<accession>A0A4R2PTP7</accession>
<dbReference type="AlphaFoldDB" id="A0A4R2PTP7"/>
<dbReference type="Proteomes" id="UP000295399">
    <property type="component" value="Unassembled WGS sequence"/>
</dbReference>
<dbReference type="OrthoDB" id="7172864at2"/>
<protein>
    <submittedName>
        <fullName evidence="1">Uncharacterized protein</fullName>
    </submittedName>
</protein>
<gene>
    <name evidence="1" type="ORF">EV659_101302</name>
</gene>
<keyword evidence="2" id="KW-1185">Reference proteome</keyword>
<evidence type="ECO:0000313" key="2">
    <source>
        <dbReference type="Proteomes" id="UP000295399"/>
    </source>
</evidence>
<proteinExistence type="predicted"/>